<gene>
    <name evidence="1" type="ORF">METZ01_LOCUS212663</name>
</gene>
<reference evidence="1" key="1">
    <citation type="submission" date="2018-05" db="EMBL/GenBank/DDBJ databases">
        <authorList>
            <person name="Lanie J.A."/>
            <person name="Ng W.-L."/>
            <person name="Kazmierczak K.M."/>
            <person name="Andrzejewski T.M."/>
            <person name="Davidsen T.M."/>
            <person name="Wayne K.J."/>
            <person name="Tettelin H."/>
            <person name="Glass J.I."/>
            <person name="Rusch D."/>
            <person name="Podicherti R."/>
            <person name="Tsui H.-C.T."/>
            <person name="Winkler M.E."/>
        </authorList>
    </citation>
    <scope>NUCLEOTIDE SEQUENCE</scope>
</reference>
<dbReference type="EMBL" id="UINC01048807">
    <property type="protein sequence ID" value="SVB59809.1"/>
    <property type="molecule type" value="Genomic_DNA"/>
</dbReference>
<organism evidence="1">
    <name type="scientific">marine metagenome</name>
    <dbReference type="NCBI Taxonomy" id="408172"/>
    <lineage>
        <taxon>unclassified sequences</taxon>
        <taxon>metagenomes</taxon>
        <taxon>ecological metagenomes</taxon>
    </lineage>
</organism>
<feature type="non-terminal residue" evidence="1">
    <location>
        <position position="23"/>
    </location>
</feature>
<proteinExistence type="predicted"/>
<evidence type="ECO:0000313" key="1">
    <source>
        <dbReference type="EMBL" id="SVB59809.1"/>
    </source>
</evidence>
<protein>
    <submittedName>
        <fullName evidence="1">Uncharacterized protein</fullName>
    </submittedName>
</protein>
<accession>A0A382FAW6</accession>
<sequence>MIIGDCANRQVQDRQPGKIRILH</sequence>
<dbReference type="AlphaFoldDB" id="A0A382FAW6"/>
<name>A0A382FAW6_9ZZZZ</name>